<dbReference type="InterPro" id="IPR024983">
    <property type="entry name" value="CHAT_dom"/>
</dbReference>
<evidence type="ECO:0000259" key="1">
    <source>
        <dbReference type="Pfam" id="PF12770"/>
    </source>
</evidence>
<dbReference type="AlphaFoldDB" id="A0A2J6Q7H1"/>
<proteinExistence type="predicted"/>
<reference evidence="2 3" key="1">
    <citation type="submission" date="2016-05" db="EMBL/GenBank/DDBJ databases">
        <title>A degradative enzymes factory behind the ericoid mycorrhizal symbiosis.</title>
        <authorList>
            <consortium name="DOE Joint Genome Institute"/>
            <person name="Martino E."/>
            <person name="Morin E."/>
            <person name="Grelet G."/>
            <person name="Kuo A."/>
            <person name="Kohler A."/>
            <person name="Daghino S."/>
            <person name="Barry K."/>
            <person name="Choi C."/>
            <person name="Cichocki N."/>
            <person name="Clum A."/>
            <person name="Copeland A."/>
            <person name="Hainaut M."/>
            <person name="Haridas S."/>
            <person name="Labutti K."/>
            <person name="Lindquist E."/>
            <person name="Lipzen A."/>
            <person name="Khouja H.-R."/>
            <person name="Murat C."/>
            <person name="Ohm R."/>
            <person name="Olson A."/>
            <person name="Spatafora J."/>
            <person name="Veneault-Fourrey C."/>
            <person name="Henrissat B."/>
            <person name="Grigoriev I."/>
            <person name="Martin F."/>
            <person name="Perotto S."/>
        </authorList>
    </citation>
    <scope>NUCLEOTIDE SEQUENCE [LARGE SCALE GENOMIC DNA]</scope>
    <source>
        <strain evidence="2 3">UAMH 7357</strain>
    </source>
</reference>
<evidence type="ECO:0000313" key="2">
    <source>
        <dbReference type="EMBL" id="PMD22219.1"/>
    </source>
</evidence>
<dbReference type="STRING" id="1745343.A0A2J6Q7H1"/>
<name>A0A2J6Q7H1_9HELO</name>
<gene>
    <name evidence="2" type="ORF">NA56DRAFT_97326</name>
</gene>
<accession>A0A2J6Q7H1</accession>
<dbReference type="Proteomes" id="UP000235672">
    <property type="component" value="Unassembled WGS sequence"/>
</dbReference>
<keyword evidence="3" id="KW-1185">Reference proteome</keyword>
<feature type="domain" description="CHAT" evidence="1">
    <location>
        <begin position="309"/>
        <end position="489"/>
    </location>
</feature>
<evidence type="ECO:0000313" key="3">
    <source>
        <dbReference type="Proteomes" id="UP000235672"/>
    </source>
</evidence>
<dbReference type="EMBL" id="KZ613478">
    <property type="protein sequence ID" value="PMD22219.1"/>
    <property type="molecule type" value="Genomic_DNA"/>
</dbReference>
<dbReference type="OrthoDB" id="9991317at2759"/>
<organism evidence="2 3">
    <name type="scientific">Hyaloscypha hepaticicola</name>
    <dbReference type="NCBI Taxonomy" id="2082293"/>
    <lineage>
        <taxon>Eukaryota</taxon>
        <taxon>Fungi</taxon>
        <taxon>Dikarya</taxon>
        <taxon>Ascomycota</taxon>
        <taxon>Pezizomycotina</taxon>
        <taxon>Leotiomycetes</taxon>
        <taxon>Helotiales</taxon>
        <taxon>Hyaloscyphaceae</taxon>
        <taxon>Hyaloscypha</taxon>
    </lineage>
</organism>
<protein>
    <recommendedName>
        <fullName evidence="1">CHAT domain-containing protein</fullName>
    </recommendedName>
</protein>
<sequence length="515" mass="58418">MQNRIAQLQLLAVYQSRLSIELDVGSAQEALNESLSNFQQVQDALLKSGFRLQLAKCHLQQAWIWQNAYELGQPEALQYALEELKATEDIRNGLRADMTIQKDEEVLTHKRALVAQSADLYELGIKLNLIQKNYGQAWDWAQRGKARAFLDLLDFEGHGAIPVAVIASVNETSDGKELFDEEIKLLQECHNALPERRFPIRREISAIRHRMTSVPELYNLFLYRGVETLTAQRLPEMFGSLKKVVCVDWAFVDNSIWMFTIRPGGHPVAHELTVTKAEVASWIESNLRAEYMRQKRANERLRELDPLVAPLAKVSEEDELLVFYPSGLLSSLPLHALKCEGRMLIDRNPVVYSSSLSVLHHCLLRRSDEVEDFDKMTIFGNPSCDRTEAEESSKSLGKCFNVEPLIRESATKTAFKNRSGNSSIFHYHGHAFFDPVDPLNLGLKLHGTALEGSENGDLTARELLTLNLVIALFMMIACESAQQKNQSWRGAQRATSHAAPGRCEFYDRYSLEMLR</sequence>
<dbReference type="Pfam" id="PF12770">
    <property type="entry name" value="CHAT"/>
    <property type="match status" value="1"/>
</dbReference>